<dbReference type="InterPro" id="IPR042120">
    <property type="entry name" value="MutL_C_dimsub"/>
</dbReference>
<dbReference type="Proteomes" id="UP000033546">
    <property type="component" value="Unassembled WGS sequence"/>
</dbReference>
<dbReference type="PATRIC" id="fig|1359167.3.peg.714"/>
<dbReference type="InterPro" id="IPR014721">
    <property type="entry name" value="Ribsml_uS5_D2-typ_fold_subgr"/>
</dbReference>
<evidence type="ECO:0000256" key="5">
    <source>
        <dbReference type="HAMAP-Rule" id="MF_00149"/>
    </source>
</evidence>
<dbReference type="InterPro" id="IPR036890">
    <property type="entry name" value="HATPase_C_sf"/>
</dbReference>
<dbReference type="Pfam" id="PF13589">
    <property type="entry name" value="HATPase_c_3"/>
    <property type="match status" value="1"/>
</dbReference>
<comment type="function">
    <text evidence="5">This protein is involved in the repair of mismatches in DNA. It is required for dam-dependent methyl-directed DNA mismatch repair. May act as a 'molecular matchmaker', a protein that promotes the formation of a stable complex between two or more DNA-binding proteins in an ATP-dependent manner without itself being part of a final effector complex.</text>
</comment>
<dbReference type="InterPro" id="IPR002099">
    <property type="entry name" value="MutL/Mlh/PMS"/>
</dbReference>
<dbReference type="SUPFAM" id="SSF118116">
    <property type="entry name" value="DNA mismatch repair protein MutL"/>
    <property type="match status" value="1"/>
</dbReference>
<reference evidence="8 9" key="1">
    <citation type="submission" date="2015-02" db="EMBL/GenBank/DDBJ databases">
        <title>Genome Sequencing of Rickettsiales.</title>
        <authorList>
            <person name="Daugherty S.C."/>
            <person name="Su Q."/>
            <person name="Abolude K."/>
            <person name="Beier-Sexton M."/>
            <person name="Carlyon J.A."/>
            <person name="Carter R."/>
            <person name="Day N.P."/>
            <person name="Dumler S.J."/>
            <person name="Dyachenko V."/>
            <person name="Godinez A."/>
            <person name="Kurtti T.J."/>
            <person name="Lichay M."/>
            <person name="Mullins K.E."/>
            <person name="Ott S."/>
            <person name="Pappas-Brown V."/>
            <person name="Paris D.H."/>
            <person name="Patel P."/>
            <person name="Richards A.L."/>
            <person name="Sadzewicz L."/>
            <person name="Sears K."/>
            <person name="Seidman D."/>
            <person name="Sengamalay N."/>
            <person name="Stenos J."/>
            <person name="Tallon L.J."/>
            <person name="Vincent G."/>
            <person name="Fraser C.M."/>
            <person name="Munderloh U."/>
            <person name="Dunning-Hotopp J.C."/>
        </authorList>
    </citation>
    <scope>NUCLEOTIDE SEQUENCE [LARGE SCALE GENOMIC DNA]</scope>
    <source>
        <strain evidence="8 9">EmCRT</strain>
    </source>
</reference>
<dbReference type="Gene3D" id="3.30.565.10">
    <property type="entry name" value="Histidine kinase-like ATPase, C-terminal domain"/>
    <property type="match status" value="1"/>
</dbReference>
<dbReference type="GO" id="GO:0016887">
    <property type="term" value="F:ATP hydrolysis activity"/>
    <property type="evidence" value="ECO:0007669"/>
    <property type="project" value="InterPro"/>
</dbReference>
<dbReference type="RefSeq" id="WP_045805051.1">
    <property type="nucleotide sequence ID" value="NZ_LANU01000003.1"/>
</dbReference>
<dbReference type="PANTHER" id="PTHR10073">
    <property type="entry name" value="DNA MISMATCH REPAIR PROTEIN MLH, PMS, MUTL"/>
    <property type="match status" value="1"/>
</dbReference>
<dbReference type="GO" id="GO:0030983">
    <property type="term" value="F:mismatched DNA binding"/>
    <property type="evidence" value="ECO:0007669"/>
    <property type="project" value="InterPro"/>
</dbReference>
<dbReference type="PROSITE" id="PS00058">
    <property type="entry name" value="DNA_MISMATCH_REPAIR_1"/>
    <property type="match status" value="1"/>
</dbReference>
<dbReference type="GO" id="GO:0140664">
    <property type="term" value="F:ATP-dependent DNA damage sensor activity"/>
    <property type="evidence" value="ECO:0007669"/>
    <property type="project" value="InterPro"/>
</dbReference>
<dbReference type="InterPro" id="IPR013507">
    <property type="entry name" value="DNA_mismatch_S5_2-like"/>
</dbReference>
<dbReference type="NCBIfam" id="NF000952">
    <property type="entry name" value="PRK00095.2-2"/>
    <property type="match status" value="1"/>
</dbReference>
<dbReference type="InterPro" id="IPR020667">
    <property type="entry name" value="DNA_mismatch_repair_MutL"/>
</dbReference>
<dbReference type="InterPro" id="IPR038973">
    <property type="entry name" value="MutL/Mlh/Pms-like"/>
</dbReference>
<dbReference type="AlphaFoldDB" id="A0A0F3N5C3"/>
<dbReference type="SMART" id="SM00853">
    <property type="entry name" value="MutL_C"/>
    <property type="match status" value="1"/>
</dbReference>
<keyword evidence="4 5" id="KW-0234">DNA repair</keyword>
<dbReference type="InterPro" id="IPR042121">
    <property type="entry name" value="MutL_C_regsub"/>
</dbReference>
<dbReference type="SMART" id="SM01340">
    <property type="entry name" value="DNA_mis_repair"/>
    <property type="match status" value="1"/>
</dbReference>
<feature type="domain" description="MutL C-terminal dimerisation" evidence="6">
    <location>
        <begin position="507"/>
        <end position="651"/>
    </location>
</feature>
<evidence type="ECO:0000256" key="2">
    <source>
        <dbReference type="ARBA" id="ARBA00021975"/>
    </source>
</evidence>
<evidence type="ECO:0000256" key="4">
    <source>
        <dbReference type="ARBA" id="ARBA00023204"/>
    </source>
</evidence>
<dbReference type="GO" id="GO:0005524">
    <property type="term" value="F:ATP binding"/>
    <property type="evidence" value="ECO:0007669"/>
    <property type="project" value="InterPro"/>
</dbReference>
<dbReference type="Gene3D" id="3.30.1540.20">
    <property type="entry name" value="MutL, C-terminal domain, dimerisation subdomain"/>
    <property type="match status" value="1"/>
</dbReference>
<dbReference type="InterPro" id="IPR020568">
    <property type="entry name" value="Ribosomal_Su5_D2-typ_SF"/>
</dbReference>
<evidence type="ECO:0000259" key="7">
    <source>
        <dbReference type="SMART" id="SM01340"/>
    </source>
</evidence>
<dbReference type="InterPro" id="IPR014790">
    <property type="entry name" value="MutL_C"/>
</dbReference>
<dbReference type="CDD" id="cd16926">
    <property type="entry name" value="HATPase_MutL-MLH-PMS-like"/>
    <property type="match status" value="1"/>
</dbReference>
<dbReference type="GO" id="GO:0006298">
    <property type="term" value="P:mismatch repair"/>
    <property type="evidence" value="ECO:0007669"/>
    <property type="project" value="UniProtKB-UniRule"/>
</dbReference>
<protein>
    <recommendedName>
        <fullName evidence="2 5">DNA mismatch repair protein MutL</fullName>
    </recommendedName>
</protein>
<gene>
    <name evidence="5 8" type="primary">mutL</name>
    <name evidence="8" type="ORF">EMUCRT_0739</name>
</gene>
<evidence type="ECO:0000313" key="9">
    <source>
        <dbReference type="Proteomes" id="UP000033546"/>
    </source>
</evidence>
<dbReference type="Gene3D" id="3.30.1370.100">
    <property type="entry name" value="MutL, C-terminal domain, regulatory subdomain"/>
    <property type="match status" value="1"/>
</dbReference>
<sequence length="694" mass="78004">MSIILLDPRTINRIAAGEVIECPASVVKELVENSIDAKATVISITIERGGRNLIIVSDDGIGIKKENMEIAFARHATSKLPDGDLSKVRSLGFRGEGLTSIAAVSKVKMVSKHQDSDTAWLMVFEGGEKTQELTPDALSCGTYIEVRDLFFATPNRLKFLKTEKAEIQSIIDMINKLAMVNHGIMFSLFVDNKQIFKYLKQQSNIDRLSEIKALGVEFYKNSLPVVSVEEKGIQLSGYIGSPTLSRSKSSLIYTFVNGRPIYDNLLIGAVRYAYSDFIEKDKYPVVVLHLDIPCDQVDANVHPNKSEVRFQDKKLVYRTVVNAIKEALSVNINMKLKSIGKLENDHFIQNNVANMRNSQNIGNNVSSEFFKLLQNKKQLFNNSIQKHSSTNIDADGQSLSDNSSYFCKDSRTIADKLEEERIGDNFENPNDKKKPGVETSNLGILKENKDLVSVANDLLQESSDINSNKFSVISNSVDLELIDTLNPKNHQKIPNNSLIDTYPLGYALCQIHNRYIISQTQDSIVIVDQHAAHERLTYEYMKQVMEKEGIKRQILLMPEIVEMNSHLDLELLVEYKEKLLKLGLLIEPLGNMSVIVREVPAIFGSFDIKSLVVNIIDSVMEIGDTLFLDDKIKNICGTIACYSSIRSGRRLKVEEMNAILRNMENTSHSGQCNHGRPTYVELSLVEVDKLFARR</sequence>
<proteinExistence type="inferred from homology"/>
<dbReference type="SUPFAM" id="SSF54211">
    <property type="entry name" value="Ribosomal protein S5 domain 2-like"/>
    <property type="match status" value="1"/>
</dbReference>
<dbReference type="Gene3D" id="3.30.230.10">
    <property type="match status" value="1"/>
</dbReference>
<dbReference type="EMBL" id="LANU01000003">
    <property type="protein sequence ID" value="KJV63293.1"/>
    <property type="molecule type" value="Genomic_DNA"/>
</dbReference>
<dbReference type="Pfam" id="PF08676">
    <property type="entry name" value="MutL_C"/>
    <property type="match status" value="1"/>
</dbReference>
<evidence type="ECO:0000256" key="3">
    <source>
        <dbReference type="ARBA" id="ARBA00022763"/>
    </source>
</evidence>
<evidence type="ECO:0000259" key="6">
    <source>
        <dbReference type="SMART" id="SM00853"/>
    </source>
</evidence>
<dbReference type="HAMAP" id="MF_00149">
    <property type="entry name" value="DNA_mis_repair"/>
    <property type="match status" value="1"/>
</dbReference>
<accession>A0A0F3N5C3</accession>
<organism evidence="8 9">
    <name type="scientific">Ehrlichia cf. muris str. EmCRT</name>
    <dbReference type="NCBI Taxonomy" id="1359167"/>
    <lineage>
        <taxon>Bacteria</taxon>
        <taxon>Pseudomonadati</taxon>
        <taxon>Pseudomonadota</taxon>
        <taxon>Alphaproteobacteria</taxon>
        <taxon>Rickettsiales</taxon>
        <taxon>Anaplasmataceae</taxon>
        <taxon>Ehrlichia</taxon>
    </lineage>
</organism>
<dbReference type="SUPFAM" id="SSF55874">
    <property type="entry name" value="ATPase domain of HSP90 chaperone/DNA topoisomerase II/histidine kinase"/>
    <property type="match status" value="1"/>
</dbReference>
<dbReference type="CDD" id="cd00782">
    <property type="entry name" value="MutL_Trans"/>
    <property type="match status" value="1"/>
</dbReference>
<evidence type="ECO:0000313" key="8">
    <source>
        <dbReference type="EMBL" id="KJV63293.1"/>
    </source>
</evidence>
<dbReference type="Pfam" id="PF01119">
    <property type="entry name" value="DNA_mis_repair"/>
    <property type="match status" value="1"/>
</dbReference>
<dbReference type="NCBIfam" id="TIGR00585">
    <property type="entry name" value="mutl"/>
    <property type="match status" value="1"/>
</dbReference>
<feature type="domain" description="DNA mismatch repair protein S5" evidence="7">
    <location>
        <begin position="208"/>
        <end position="329"/>
    </location>
</feature>
<comment type="caution">
    <text evidence="8">The sequence shown here is derived from an EMBL/GenBank/DDBJ whole genome shotgun (WGS) entry which is preliminary data.</text>
</comment>
<dbReference type="InterPro" id="IPR037198">
    <property type="entry name" value="MutL_C_sf"/>
</dbReference>
<keyword evidence="3 5" id="KW-0227">DNA damage</keyword>
<dbReference type="PANTHER" id="PTHR10073:SF12">
    <property type="entry name" value="DNA MISMATCH REPAIR PROTEIN MLH1"/>
    <property type="match status" value="1"/>
</dbReference>
<dbReference type="GO" id="GO:0032300">
    <property type="term" value="C:mismatch repair complex"/>
    <property type="evidence" value="ECO:0007669"/>
    <property type="project" value="InterPro"/>
</dbReference>
<comment type="similarity">
    <text evidence="1 5">Belongs to the DNA mismatch repair MutL/HexB family.</text>
</comment>
<evidence type="ECO:0000256" key="1">
    <source>
        <dbReference type="ARBA" id="ARBA00006082"/>
    </source>
</evidence>
<dbReference type="FunFam" id="3.30.565.10:FF:000003">
    <property type="entry name" value="DNA mismatch repair endonuclease MutL"/>
    <property type="match status" value="1"/>
</dbReference>
<dbReference type="InterPro" id="IPR014762">
    <property type="entry name" value="DNA_mismatch_repair_CS"/>
</dbReference>
<name>A0A0F3N5C3_9RICK</name>